<keyword evidence="6 15" id="KW-0347">Helicase</keyword>
<dbReference type="InterPro" id="IPR014001">
    <property type="entry name" value="Helicase_ATP-bd"/>
</dbReference>
<dbReference type="SUPFAM" id="SSF50249">
    <property type="entry name" value="Nucleic acid-binding proteins"/>
    <property type="match status" value="1"/>
</dbReference>
<dbReference type="AlphaFoldDB" id="A0A0D1A0H6"/>
<dbReference type="PROSITE" id="PS51194">
    <property type="entry name" value="HELICASE_CTER"/>
    <property type="match status" value="1"/>
</dbReference>
<dbReference type="HOGENOM" id="CLU_005122_7_1_9"/>
<proteinExistence type="inferred from homology"/>
<comment type="similarity">
    <text evidence="1 15">Belongs to the helicase family. RecG subfamily.</text>
</comment>
<protein>
    <recommendedName>
        <fullName evidence="2 15">ATP-dependent DNA helicase RecG</fullName>
        <ecNumber evidence="13 15">5.6.2.4</ecNumber>
    </recommendedName>
</protein>
<evidence type="ECO:0000259" key="16">
    <source>
        <dbReference type="PROSITE" id="PS51192"/>
    </source>
</evidence>
<evidence type="ECO:0000259" key="17">
    <source>
        <dbReference type="PROSITE" id="PS51194"/>
    </source>
</evidence>
<dbReference type="GO" id="GO:0005524">
    <property type="term" value="F:ATP binding"/>
    <property type="evidence" value="ECO:0007669"/>
    <property type="project" value="UniProtKB-KW"/>
</dbReference>
<feature type="domain" description="Helicase ATP-binding" evidence="16">
    <location>
        <begin position="270"/>
        <end position="431"/>
    </location>
</feature>
<dbReference type="CDD" id="cd17992">
    <property type="entry name" value="DEXHc_RecG"/>
    <property type="match status" value="1"/>
</dbReference>
<evidence type="ECO:0000256" key="12">
    <source>
        <dbReference type="ARBA" id="ARBA00034617"/>
    </source>
</evidence>
<evidence type="ECO:0000256" key="9">
    <source>
        <dbReference type="ARBA" id="ARBA00023172"/>
    </source>
</evidence>
<dbReference type="GO" id="GO:0006310">
    <property type="term" value="P:DNA recombination"/>
    <property type="evidence" value="ECO:0007669"/>
    <property type="project" value="UniProtKB-UniRule"/>
</dbReference>
<dbReference type="Gene3D" id="3.40.50.300">
    <property type="entry name" value="P-loop containing nucleotide triphosphate hydrolases"/>
    <property type="match status" value="2"/>
</dbReference>
<feature type="domain" description="Helicase C-terminal" evidence="17">
    <location>
        <begin position="464"/>
        <end position="610"/>
    </location>
</feature>
<dbReference type="Pfam" id="PF00271">
    <property type="entry name" value="Helicase_C"/>
    <property type="match status" value="1"/>
</dbReference>
<dbReference type="PANTHER" id="PTHR47964:SF1">
    <property type="entry name" value="ATP-DEPENDENT DNA HELICASE HOMOLOG RECG, CHLOROPLASTIC"/>
    <property type="match status" value="1"/>
</dbReference>
<dbReference type="InterPro" id="IPR027417">
    <property type="entry name" value="P-loop_NTPase"/>
</dbReference>
<dbReference type="Pfam" id="PF19833">
    <property type="entry name" value="RecG_dom3_C"/>
    <property type="match status" value="1"/>
</dbReference>
<evidence type="ECO:0000256" key="8">
    <source>
        <dbReference type="ARBA" id="ARBA00023125"/>
    </source>
</evidence>
<evidence type="ECO:0000256" key="13">
    <source>
        <dbReference type="ARBA" id="ARBA00034808"/>
    </source>
</evidence>
<comment type="catalytic activity">
    <reaction evidence="14 15">
        <text>ATP + H2O = ADP + phosphate + H(+)</text>
        <dbReference type="Rhea" id="RHEA:13065"/>
        <dbReference type="ChEBI" id="CHEBI:15377"/>
        <dbReference type="ChEBI" id="CHEBI:15378"/>
        <dbReference type="ChEBI" id="CHEBI:30616"/>
        <dbReference type="ChEBI" id="CHEBI:43474"/>
        <dbReference type="ChEBI" id="CHEBI:456216"/>
        <dbReference type="EC" id="5.6.2.4"/>
    </reaction>
</comment>
<dbReference type="InterPro" id="IPR045562">
    <property type="entry name" value="RecG_dom3_C"/>
</dbReference>
<dbReference type="InterPro" id="IPR004609">
    <property type="entry name" value="ATP-dep_DNA_helicase_RecG"/>
</dbReference>
<dbReference type="InterPro" id="IPR011545">
    <property type="entry name" value="DEAD/DEAH_box_helicase_dom"/>
</dbReference>
<dbReference type="PANTHER" id="PTHR47964">
    <property type="entry name" value="ATP-DEPENDENT DNA HELICASE HOMOLOG RECG, CHLOROPLASTIC"/>
    <property type="match status" value="1"/>
</dbReference>
<dbReference type="InterPro" id="IPR047112">
    <property type="entry name" value="RecG/Mfd"/>
</dbReference>
<dbReference type="CDD" id="cd04488">
    <property type="entry name" value="RecG_wedge_OBF"/>
    <property type="match status" value="1"/>
</dbReference>
<dbReference type="GO" id="GO:0016887">
    <property type="term" value="F:ATP hydrolysis activity"/>
    <property type="evidence" value="ECO:0007669"/>
    <property type="project" value="RHEA"/>
</dbReference>
<dbReference type="SUPFAM" id="SSF52540">
    <property type="entry name" value="P-loop containing nucleoside triphosphate hydrolases"/>
    <property type="match status" value="2"/>
</dbReference>
<dbReference type="OrthoDB" id="9804325at2"/>
<name>A0A0D1A0H6_CLOBO</name>
<sequence length="679" mass="78006">MNVYSPITTLKGVGPKTKEQLEKCMIFNIMDLLLYFPRDYEFIDNYSKDKLSNKKVIIKVQVENIKRDVRTRTGKILTTIIFNDGEKAIVGSWFNQPYIKNYFKIGEEYILQGSLREYRGTLTINNAQILKNKYAEKVEERKIIPKYPLKGDLKNNLLIKLVNSALGNIAIGENLPRWLIEKYKFISLDKSIRTIHKPENQKELEESIRRLKFQELLAYCLKIASLKEYLKTATEGIAFKVLEETSDIIRSLPFKLTNAQNRVLEEIFKDQKKEKPMNRLLQGDVGSGKTIIALICLFNVIKNGYQGVMLAPTEILAIQHYEEALKLFKDFNLNIALLVGSVKASLKKEIKEKLKKGEIDLIIGTHALIEDDVEFYNLGMVITDEQHRFGVMQRSKMLNKGRSIDTLVMSATPIPRTLTLSLYGDLDLSIIDELPPGRKKIDTYYVNDSYRKRVYNFALKEINDGRQVYIVCPLVEEKEELNLNSVEKLYNDLKEDYFKEVEIAILHGKMKGKEKDAIMKEFKEGKIKALISTTVIEVGVNVPNATLMIIENAERFGLAQLHQLRGRVGRGKYKSYCILIAKVKNDIIRKRMEIMKSSNDGFFVAEEDLKLRGGGEIFGFRQHGSSNLLLADVIEDIHLLKIANVESKKIIDSNSEEDNKIKEEVKTKIKNNSKFICFN</sequence>
<dbReference type="GO" id="GO:0006281">
    <property type="term" value="P:DNA repair"/>
    <property type="evidence" value="ECO:0007669"/>
    <property type="project" value="UniProtKB-UniRule"/>
</dbReference>
<dbReference type="PROSITE" id="PS51192">
    <property type="entry name" value="HELICASE_ATP_BIND_1"/>
    <property type="match status" value="1"/>
</dbReference>
<evidence type="ECO:0000256" key="10">
    <source>
        <dbReference type="ARBA" id="ARBA00023204"/>
    </source>
</evidence>
<dbReference type="NCBIfam" id="NF008165">
    <property type="entry name" value="PRK10917.1-3"/>
    <property type="match status" value="1"/>
</dbReference>
<keyword evidence="4 15" id="KW-0227">DNA damage</keyword>
<dbReference type="InterPro" id="IPR001650">
    <property type="entry name" value="Helicase_C-like"/>
</dbReference>
<evidence type="ECO:0000256" key="3">
    <source>
        <dbReference type="ARBA" id="ARBA00022741"/>
    </source>
</evidence>
<dbReference type="GO" id="GO:0043138">
    <property type="term" value="F:3'-5' DNA helicase activity"/>
    <property type="evidence" value="ECO:0007669"/>
    <property type="project" value="UniProtKB-EC"/>
</dbReference>
<dbReference type="GO" id="GO:0003677">
    <property type="term" value="F:DNA binding"/>
    <property type="evidence" value="ECO:0007669"/>
    <property type="project" value="UniProtKB-KW"/>
</dbReference>
<organism evidence="18 19">
    <name type="scientific">Clostridium botulinum B2 450</name>
    <dbReference type="NCBI Taxonomy" id="1379739"/>
    <lineage>
        <taxon>Bacteria</taxon>
        <taxon>Bacillati</taxon>
        <taxon>Bacillota</taxon>
        <taxon>Clostridia</taxon>
        <taxon>Eubacteriales</taxon>
        <taxon>Clostridiaceae</taxon>
        <taxon>Clostridium</taxon>
    </lineage>
</organism>
<dbReference type="EC" id="5.6.2.4" evidence="13 15"/>
<evidence type="ECO:0000256" key="4">
    <source>
        <dbReference type="ARBA" id="ARBA00022763"/>
    </source>
</evidence>
<comment type="function">
    <text evidence="15">Plays a critical role in recombination and DNA repair. Helps process Holliday junction intermediates to mature products by catalyzing branch migration. Has replication fork regression activity, unwinds stalled or blocked replication forks to make a HJ that can be resolved. Has a DNA unwinding activity characteristic of a DNA helicase with 3'-5' polarity.</text>
</comment>
<evidence type="ECO:0000256" key="2">
    <source>
        <dbReference type="ARBA" id="ARBA00017846"/>
    </source>
</evidence>
<evidence type="ECO:0000256" key="15">
    <source>
        <dbReference type="RuleBase" id="RU363016"/>
    </source>
</evidence>
<evidence type="ECO:0000256" key="5">
    <source>
        <dbReference type="ARBA" id="ARBA00022801"/>
    </source>
</evidence>
<reference evidence="18 19" key="1">
    <citation type="submission" date="2014-06" db="EMBL/GenBank/DDBJ databases">
        <title>Genome characterization of distinct group I Clostridium botulinum lineages.</title>
        <authorList>
            <person name="Giordani F."/>
            <person name="Anselmo A."/>
            <person name="Fillo S."/>
            <person name="Palozzi A.M."/>
            <person name="Fortunato A."/>
            <person name="Gentile B."/>
            <person name="Ciammaruconi A."/>
            <person name="Anniballi F."/>
            <person name="De Medici D."/>
            <person name="Lista F."/>
        </authorList>
    </citation>
    <scope>NUCLEOTIDE SEQUENCE [LARGE SCALE GENOMIC DNA]</scope>
    <source>
        <strain evidence="18 19">B2 450</strain>
    </source>
</reference>
<dbReference type="SMART" id="SM00487">
    <property type="entry name" value="DEXDc"/>
    <property type="match status" value="1"/>
</dbReference>
<dbReference type="Pfam" id="PF17191">
    <property type="entry name" value="RecG_wedge"/>
    <property type="match status" value="1"/>
</dbReference>
<dbReference type="EMBL" id="JXSU01000007">
    <property type="protein sequence ID" value="KIS24323.1"/>
    <property type="molecule type" value="Genomic_DNA"/>
</dbReference>
<evidence type="ECO:0000256" key="6">
    <source>
        <dbReference type="ARBA" id="ARBA00022806"/>
    </source>
</evidence>
<dbReference type="SMART" id="SM00490">
    <property type="entry name" value="HELICc"/>
    <property type="match status" value="1"/>
</dbReference>
<dbReference type="InterPro" id="IPR012340">
    <property type="entry name" value="NA-bd_OB-fold"/>
</dbReference>
<keyword evidence="9 15" id="KW-0233">DNA recombination</keyword>
<dbReference type="InterPro" id="IPR033454">
    <property type="entry name" value="RecG_wedge"/>
</dbReference>
<dbReference type="Proteomes" id="UP000032250">
    <property type="component" value="Unassembled WGS sequence"/>
</dbReference>
<keyword evidence="10 15" id="KW-0234">DNA repair</keyword>
<dbReference type="RefSeq" id="WP_003484736.1">
    <property type="nucleotide sequence ID" value="NZ_JXSU01000007.1"/>
</dbReference>
<keyword evidence="3 15" id="KW-0547">Nucleotide-binding</keyword>
<dbReference type="PATRIC" id="fig|1379739.3.peg.2845"/>
<dbReference type="Gene3D" id="2.40.50.140">
    <property type="entry name" value="Nucleic acid-binding proteins"/>
    <property type="match status" value="1"/>
</dbReference>
<keyword evidence="5 15" id="KW-0378">Hydrolase</keyword>
<dbReference type="NCBIfam" id="TIGR00643">
    <property type="entry name" value="recG"/>
    <property type="match status" value="1"/>
</dbReference>
<gene>
    <name evidence="18" type="ORF">N495_12315</name>
</gene>
<evidence type="ECO:0000256" key="11">
    <source>
        <dbReference type="ARBA" id="ARBA00023235"/>
    </source>
</evidence>
<keyword evidence="8" id="KW-0238">DNA-binding</keyword>
<comment type="caution">
    <text evidence="18">The sequence shown here is derived from an EMBL/GenBank/DDBJ whole genome shotgun (WGS) entry which is preliminary data.</text>
</comment>
<evidence type="ECO:0000256" key="1">
    <source>
        <dbReference type="ARBA" id="ARBA00007504"/>
    </source>
</evidence>
<comment type="catalytic activity">
    <reaction evidence="12 15">
        <text>Couples ATP hydrolysis with the unwinding of duplex DNA by translocating in the 3'-5' direction.</text>
        <dbReference type="EC" id="5.6.2.4"/>
    </reaction>
</comment>
<evidence type="ECO:0000256" key="7">
    <source>
        <dbReference type="ARBA" id="ARBA00022840"/>
    </source>
</evidence>
<dbReference type="Pfam" id="PF00270">
    <property type="entry name" value="DEAD"/>
    <property type="match status" value="1"/>
</dbReference>
<evidence type="ECO:0000256" key="14">
    <source>
        <dbReference type="ARBA" id="ARBA00048988"/>
    </source>
</evidence>
<keyword evidence="7 15" id="KW-0067">ATP-binding</keyword>
<accession>A0A0D1A0H6</accession>
<dbReference type="NCBIfam" id="NF008168">
    <property type="entry name" value="PRK10917.2-2"/>
    <property type="match status" value="1"/>
</dbReference>
<evidence type="ECO:0000313" key="18">
    <source>
        <dbReference type="EMBL" id="KIS24323.1"/>
    </source>
</evidence>
<keyword evidence="11" id="KW-0413">Isomerase</keyword>
<evidence type="ECO:0000313" key="19">
    <source>
        <dbReference type="Proteomes" id="UP000032250"/>
    </source>
</evidence>